<name>A0A5N5WVI2_9EURO</name>
<organism evidence="2 3">
    <name type="scientific">Aspergillus leporis</name>
    <dbReference type="NCBI Taxonomy" id="41062"/>
    <lineage>
        <taxon>Eukaryota</taxon>
        <taxon>Fungi</taxon>
        <taxon>Dikarya</taxon>
        <taxon>Ascomycota</taxon>
        <taxon>Pezizomycotina</taxon>
        <taxon>Eurotiomycetes</taxon>
        <taxon>Eurotiomycetidae</taxon>
        <taxon>Eurotiales</taxon>
        <taxon>Aspergillaceae</taxon>
        <taxon>Aspergillus</taxon>
        <taxon>Aspergillus subgen. Circumdati</taxon>
    </lineage>
</organism>
<feature type="transmembrane region" description="Helical" evidence="1">
    <location>
        <begin position="6"/>
        <end position="28"/>
    </location>
</feature>
<gene>
    <name evidence="2" type="ORF">BDV29DRAFT_179630</name>
</gene>
<protein>
    <submittedName>
        <fullName evidence="2">Uncharacterized protein</fullName>
    </submittedName>
</protein>
<evidence type="ECO:0000256" key="1">
    <source>
        <dbReference type="SAM" id="Phobius"/>
    </source>
</evidence>
<evidence type="ECO:0000313" key="2">
    <source>
        <dbReference type="EMBL" id="KAB8071214.1"/>
    </source>
</evidence>
<proteinExistence type="predicted"/>
<dbReference type="EMBL" id="ML732279">
    <property type="protein sequence ID" value="KAB8071214.1"/>
    <property type="molecule type" value="Genomic_DNA"/>
</dbReference>
<dbReference type="Proteomes" id="UP000326565">
    <property type="component" value="Unassembled WGS sequence"/>
</dbReference>
<accession>A0A5N5WVI2</accession>
<keyword evidence="1" id="KW-1133">Transmembrane helix</keyword>
<keyword evidence="1" id="KW-0812">Transmembrane</keyword>
<sequence>MKDFDSVFGLLGRITLFFTFLQPALAFLHGRTRLLLGVAENYRFWCLSEYKSSLNISTASIIKQKTQ</sequence>
<dbReference type="AlphaFoldDB" id="A0A5N5WVI2"/>
<reference evidence="2 3" key="1">
    <citation type="submission" date="2019-04" db="EMBL/GenBank/DDBJ databases">
        <title>Friends and foes A comparative genomics study of 23 Aspergillus species from section Flavi.</title>
        <authorList>
            <consortium name="DOE Joint Genome Institute"/>
            <person name="Kjaerbolling I."/>
            <person name="Vesth T."/>
            <person name="Frisvad J.C."/>
            <person name="Nybo J.L."/>
            <person name="Theobald S."/>
            <person name="Kildgaard S."/>
            <person name="Isbrandt T."/>
            <person name="Kuo A."/>
            <person name="Sato A."/>
            <person name="Lyhne E.K."/>
            <person name="Kogle M.E."/>
            <person name="Wiebenga A."/>
            <person name="Kun R.S."/>
            <person name="Lubbers R.J."/>
            <person name="Makela M.R."/>
            <person name="Barry K."/>
            <person name="Chovatia M."/>
            <person name="Clum A."/>
            <person name="Daum C."/>
            <person name="Haridas S."/>
            <person name="He G."/>
            <person name="LaButti K."/>
            <person name="Lipzen A."/>
            <person name="Mondo S."/>
            <person name="Riley R."/>
            <person name="Salamov A."/>
            <person name="Simmons B.A."/>
            <person name="Magnuson J.K."/>
            <person name="Henrissat B."/>
            <person name="Mortensen U.H."/>
            <person name="Larsen T.O."/>
            <person name="Devries R.P."/>
            <person name="Grigoriev I.V."/>
            <person name="Machida M."/>
            <person name="Baker S.E."/>
            <person name="Andersen M.R."/>
        </authorList>
    </citation>
    <scope>NUCLEOTIDE SEQUENCE [LARGE SCALE GENOMIC DNA]</scope>
    <source>
        <strain evidence="2 3">CBS 151.66</strain>
    </source>
</reference>
<keyword evidence="3" id="KW-1185">Reference proteome</keyword>
<evidence type="ECO:0000313" key="3">
    <source>
        <dbReference type="Proteomes" id="UP000326565"/>
    </source>
</evidence>
<keyword evidence="1" id="KW-0472">Membrane</keyword>